<dbReference type="AlphaFoldDB" id="A0A017HR35"/>
<evidence type="ECO:0000259" key="1">
    <source>
        <dbReference type="SMART" id="SM00563"/>
    </source>
</evidence>
<dbReference type="InterPro" id="IPR002123">
    <property type="entry name" value="Plipid/glycerol_acylTrfase"/>
</dbReference>
<dbReference type="Proteomes" id="UP000019666">
    <property type="component" value="Unassembled WGS sequence"/>
</dbReference>
<organism evidence="2 3">
    <name type="scientific">Rubellimicrobium mesophilum DSM 19309</name>
    <dbReference type="NCBI Taxonomy" id="442562"/>
    <lineage>
        <taxon>Bacteria</taxon>
        <taxon>Pseudomonadati</taxon>
        <taxon>Pseudomonadota</taxon>
        <taxon>Alphaproteobacteria</taxon>
        <taxon>Rhodobacterales</taxon>
        <taxon>Roseobacteraceae</taxon>
        <taxon>Rubellimicrobium</taxon>
    </lineage>
</organism>
<dbReference type="SMART" id="SM00563">
    <property type="entry name" value="PlsC"/>
    <property type="match status" value="1"/>
</dbReference>
<evidence type="ECO:0000313" key="3">
    <source>
        <dbReference type="Proteomes" id="UP000019666"/>
    </source>
</evidence>
<accession>A0A017HR35</accession>
<protein>
    <submittedName>
        <fullName evidence="2">Mn-containing catalase</fullName>
    </submittedName>
</protein>
<dbReference type="STRING" id="442562.Rumeso_01474"/>
<sequence>MVRFFGAVMARDMARGFHAVRLARPGLPDLPEGRPVIVCATHPSWWDPAFCIVLHARLFPDREGYAPMKAAMLERYGFFRRIGLFGLEDGPRGAARFLSTSQALLADPDRVLWVTPQGRFVDPRERPLGLRPGVAHLLARMPEAVALPLALEYPFWSEKRPEALAAFGTPLDAREGGTPAAWSERLEAALTGTADRLAALSQARDPSAFENLLAGKRGVGGVYGTWQRLKALARGERHAPDHMAERP</sequence>
<dbReference type="CDD" id="cd06551">
    <property type="entry name" value="LPLAT"/>
    <property type="match status" value="1"/>
</dbReference>
<comment type="caution">
    <text evidence="2">The sequence shown here is derived from an EMBL/GenBank/DDBJ whole genome shotgun (WGS) entry which is preliminary data.</text>
</comment>
<name>A0A017HR35_9RHOB</name>
<dbReference type="GO" id="GO:0016746">
    <property type="term" value="F:acyltransferase activity"/>
    <property type="evidence" value="ECO:0007669"/>
    <property type="project" value="InterPro"/>
</dbReference>
<feature type="domain" description="Phospholipid/glycerol acyltransferase" evidence="1">
    <location>
        <begin position="36"/>
        <end position="154"/>
    </location>
</feature>
<evidence type="ECO:0000313" key="2">
    <source>
        <dbReference type="EMBL" id="EYD76952.1"/>
    </source>
</evidence>
<reference evidence="2 3" key="1">
    <citation type="submission" date="2013-02" db="EMBL/GenBank/DDBJ databases">
        <authorList>
            <person name="Fiebig A."/>
            <person name="Goeker M."/>
            <person name="Klenk H.-P.P."/>
        </authorList>
    </citation>
    <scope>NUCLEOTIDE SEQUENCE [LARGE SCALE GENOMIC DNA]</scope>
    <source>
        <strain evidence="2 3">DSM 19309</strain>
    </source>
</reference>
<proteinExistence type="predicted"/>
<dbReference type="EMBL" id="AOSK01000039">
    <property type="protein sequence ID" value="EYD76952.1"/>
    <property type="molecule type" value="Genomic_DNA"/>
</dbReference>
<dbReference type="SUPFAM" id="SSF69593">
    <property type="entry name" value="Glycerol-3-phosphate (1)-acyltransferase"/>
    <property type="match status" value="1"/>
</dbReference>
<dbReference type="PATRIC" id="fig|442562.3.peg.1459"/>
<gene>
    <name evidence="2" type="ORF">Rumeso_01474</name>
</gene>
<keyword evidence="3" id="KW-1185">Reference proteome</keyword>
<dbReference type="HOGENOM" id="CLU_097817_0_0_5"/>